<keyword evidence="6 8" id="KW-0675">Receptor</keyword>
<keyword evidence="5 9" id="KW-0472">Membrane</keyword>
<name>A0A3M6ULL7_POCDA</name>
<feature type="transmembrane region" description="Helical" evidence="9">
    <location>
        <begin position="73"/>
        <end position="98"/>
    </location>
</feature>
<dbReference type="PANTHER" id="PTHR24243">
    <property type="entry name" value="G-PROTEIN COUPLED RECEPTOR"/>
    <property type="match status" value="1"/>
</dbReference>
<dbReference type="OrthoDB" id="8951197at2759"/>
<gene>
    <name evidence="11" type="ORF">pdam_00004599</name>
</gene>
<organism evidence="11 12">
    <name type="scientific">Pocillopora damicornis</name>
    <name type="common">Cauliflower coral</name>
    <name type="synonym">Millepora damicornis</name>
    <dbReference type="NCBI Taxonomy" id="46731"/>
    <lineage>
        <taxon>Eukaryota</taxon>
        <taxon>Metazoa</taxon>
        <taxon>Cnidaria</taxon>
        <taxon>Anthozoa</taxon>
        <taxon>Hexacorallia</taxon>
        <taxon>Scleractinia</taxon>
        <taxon>Astrocoeniina</taxon>
        <taxon>Pocilloporidae</taxon>
        <taxon>Pocillopora</taxon>
    </lineage>
</organism>
<evidence type="ECO:0000256" key="6">
    <source>
        <dbReference type="ARBA" id="ARBA00023170"/>
    </source>
</evidence>
<protein>
    <recommendedName>
        <fullName evidence="10">G-protein coupled receptors family 1 profile domain-containing protein</fullName>
    </recommendedName>
</protein>
<keyword evidence="4 8" id="KW-0297">G-protein coupled receptor</keyword>
<dbReference type="GO" id="GO:0004930">
    <property type="term" value="F:G protein-coupled receptor activity"/>
    <property type="evidence" value="ECO:0007669"/>
    <property type="project" value="UniProtKB-KW"/>
</dbReference>
<evidence type="ECO:0000256" key="4">
    <source>
        <dbReference type="ARBA" id="ARBA00023040"/>
    </source>
</evidence>
<dbReference type="GO" id="GO:0016020">
    <property type="term" value="C:membrane"/>
    <property type="evidence" value="ECO:0007669"/>
    <property type="project" value="UniProtKB-SubCell"/>
</dbReference>
<feature type="transmembrane region" description="Helical" evidence="9">
    <location>
        <begin position="156"/>
        <end position="175"/>
    </location>
</feature>
<keyword evidence="3 9" id="KW-1133">Transmembrane helix</keyword>
<feature type="domain" description="G-protein coupled receptors family 1 profile" evidence="10">
    <location>
        <begin position="52"/>
        <end position="326"/>
    </location>
</feature>
<dbReference type="SMART" id="SM01381">
    <property type="entry name" value="7TM_GPCR_Srsx"/>
    <property type="match status" value="1"/>
</dbReference>
<dbReference type="PROSITE" id="PS00237">
    <property type="entry name" value="G_PROTEIN_RECEP_F1_1"/>
    <property type="match status" value="1"/>
</dbReference>
<feature type="transmembrane region" description="Helical" evidence="9">
    <location>
        <begin position="118"/>
        <end position="135"/>
    </location>
</feature>
<comment type="caution">
    <text evidence="11">The sequence shown here is derived from an EMBL/GenBank/DDBJ whole genome shotgun (WGS) entry which is preliminary data.</text>
</comment>
<evidence type="ECO:0000256" key="8">
    <source>
        <dbReference type="RuleBase" id="RU000688"/>
    </source>
</evidence>
<dbReference type="InterPro" id="IPR017452">
    <property type="entry name" value="GPCR_Rhodpsn_7TM"/>
</dbReference>
<keyword evidence="2 8" id="KW-0812">Transmembrane</keyword>
<comment type="similarity">
    <text evidence="8">Belongs to the G-protein coupled receptor 1 family.</text>
</comment>
<dbReference type="AlphaFoldDB" id="A0A3M6ULL7"/>
<dbReference type="PROSITE" id="PS50262">
    <property type="entry name" value="G_PROTEIN_RECEP_F1_2"/>
    <property type="match status" value="1"/>
</dbReference>
<dbReference type="CDD" id="cd00637">
    <property type="entry name" value="7tm_classA_rhodopsin-like"/>
    <property type="match status" value="1"/>
</dbReference>
<accession>A0A3M6ULL7</accession>
<dbReference type="InterPro" id="IPR000276">
    <property type="entry name" value="GPCR_Rhodpsn"/>
</dbReference>
<evidence type="ECO:0000313" key="12">
    <source>
        <dbReference type="Proteomes" id="UP000275408"/>
    </source>
</evidence>
<evidence type="ECO:0000256" key="9">
    <source>
        <dbReference type="SAM" id="Phobius"/>
    </source>
</evidence>
<dbReference type="PRINTS" id="PR00237">
    <property type="entry name" value="GPCRRHODOPSN"/>
</dbReference>
<evidence type="ECO:0000256" key="3">
    <source>
        <dbReference type="ARBA" id="ARBA00022989"/>
    </source>
</evidence>
<evidence type="ECO:0000256" key="1">
    <source>
        <dbReference type="ARBA" id="ARBA00004141"/>
    </source>
</evidence>
<keyword evidence="7 8" id="KW-0807">Transducer</keyword>
<proteinExistence type="inferred from homology"/>
<evidence type="ECO:0000259" key="10">
    <source>
        <dbReference type="PROSITE" id="PS50262"/>
    </source>
</evidence>
<dbReference type="PANTHER" id="PTHR24243:SF208">
    <property type="entry name" value="PYROKININ-1 RECEPTOR"/>
    <property type="match status" value="1"/>
</dbReference>
<keyword evidence="12" id="KW-1185">Reference proteome</keyword>
<feature type="transmembrane region" description="Helical" evidence="9">
    <location>
        <begin position="307"/>
        <end position="329"/>
    </location>
</feature>
<feature type="transmembrane region" description="Helical" evidence="9">
    <location>
        <begin position="41"/>
        <end position="61"/>
    </location>
</feature>
<evidence type="ECO:0000256" key="5">
    <source>
        <dbReference type="ARBA" id="ARBA00023136"/>
    </source>
</evidence>
<comment type="subcellular location">
    <subcellularLocation>
        <location evidence="1">Membrane</location>
        <topology evidence="1">Multi-pass membrane protein</topology>
    </subcellularLocation>
</comment>
<sequence length="488" mass="56047">MSMEDLNINKTVVNATFISDSSESPENFHQSLEAKVLQATLWSTVVFLGIIGNILVCAVILGLPKMKTSMNFYLLSLAIADLGVLTMLVPINVIRYFIPVRWVLGKFFCLYLSPTLEIFFGASIWSITIIAIERYRNICGANRYRIKSRSQMRTKLTIFGVWLASFLVGSVPVYPVMAYKPNPPTCHQIWPNRMYLAYSLALVLLWYVSPLAVIAFTYLKIKKRIRESVVFRNSMSIVDDDKAVIVSPSSQSKKRQDKQALNQSNKTRRILTPLVILFAVTMLPLNVYRTAILFAPEFSKNPYTGLIFGQIILFVGVNSSINPIVYYIVSKEFKDAFKKIFQKLREKEYFFKTFSLRGRETSATLVRVNIGLENNWPPSKNLDRNNSNLELLNANVQPVEVTERDDDIALLECMTVARETVTLKLGGKKNNILFTNTRLFKIGLIESEKCSFCAIYTEDLYHLFHYCSYVRAIWKRFCNWWSNFLIEN</sequence>
<dbReference type="EMBL" id="RCHS01001247">
    <property type="protein sequence ID" value="RMX54545.1"/>
    <property type="molecule type" value="Genomic_DNA"/>
</dbReference>
<evidence type="ECO:0000313" key="11">
    <source>
        <dbReference type="EMBL" id="RMX54545.1"/>
    </source>
</evidence>
<evidence type="ECO:0000256" key="7">
    <source>
        <dbReference type="ARBA" id="ARBA00023224"/>
    </source>
</evidence>
<dbReference type="STRING" id="46731.A0A3M6ULL7"/>
<feature type="transmembrane region" description="Helical" evidence="9">
    <location>
        <begin position="195"/>
        <end position="219"/>
    </location>
</feature>
<dbReference type="Gene3D" id="1.20.1070.10">
    <property type="entry name" value="Rhodopsin 7-helix transmembrane proteins"/>
    <property type="match status" value="1"/>
</dbReference>
<dbReference type="Pfam" id="PF00001">
    <property type="entry name" value="7tm_1"/>
    <property type="match status" value="1"/>
</dbReference>
<dbReference type="SUPFAM" id="SSF81321">
    <property type="entry name" value="Family A G protein-coupled receptor-like"/>
    <property type="match status" value="1"/>
</dbReference>
<feature type="transmembrane region" description="Helical" evidence="9">
    <location>
        <begin position="270"/>
        <end position="287"/>
    </location>
</feature>
<evidence type="ECO:0000256" key="2">
    <source>
        <dbReference type="ARBA" id="ARBA00022692"/>
    </source>
</evidence>
<dbReference type="Proteomes" id="UP000275408">
    <property type="component" value="Unassembled WGS sequence"/>
</dbReference>
<reference evidence="11 12" key="1">
    <citation type="journal article" date="2018" name="Sci. Rep.">
        <title>Comparative analysis of the Pocillopora damicornis genome highlights role of immune system in coral evolution.</title>
        <authorList>
            <person name="Cunning R."/>
            <person name="Bay R.A."/>
            <person name="Gillette P."/>
            <person name="Baker A.C."/>
            <person name="Traylor-Knowles N."/>
        </authorList>
    </citation>
    <scope>NUCLEOTIDE SEQUENCE [LARGE SCALE GENOMIC DNA]</scope>
    <source>
        <strain evidence="11">RSMAS</strain>
        <tissue evidence="11">Whole animal</tissue>
    </source>
</reference>